<gene>
    <name evidence="7" type="ORF">ED208_05635</name>
</gene>
<keyword evidence="5 6" id="KW-0472">Membrane</keyword>
<dbReference type="PANTHER" id="PTHR30086">
    <property type="entry name" value="ARGININE EXPORTER PROTEIN ARGO"/>
    <property type="match status" value="1"/>
</dbReference>
<evidence type="ECO:0000256" key="2">
    <source>
        <dbReference type="ARBA" id="ARBA00022475"/>
    </source>
</evidence>
<accession>A0A3N0VI20</accession>
<feature type="transmembrane region" description="Helical" evidence="6">
    <location>
        <begin position="44"/>
        <end position="66"/>
    </location>
</feature>
<feature type="transmembrane region" description="Helical" evidence="6">
    <location>
        <begin position="152"/>
        <end position="173"/>
    </location>
</feature>
<organism evidence="7 8">
    <name type="scientific">Stagnimonas aquatica</name>
    <dbReference type="NCBI Taxonomy" id="2689987"/>
    <lineage>
        <taxon>Bacteria</taxon>
        <taxon>Pseudomonadati</taxon>
        <taxon>Pseudomonadota</taxon>
        <taxon>Gammaproteobacteria</taxon>
        <taxon>Nevskiales</taxon>
        <taxon>Nevskiaceae</taxon>
        <taxon>Stagnimonas</taxon>
    </lineage>
</organism>
<comment type="subcellular location">
    <subcellularLocation>
        <location evidence="1">Cell membrane</location>
        <topology evidence="1">Multi-pass membrane protein</topology>
    </subcellularLocation>
</comment>
<dbReference type="Pfam" id="PF01810">
    <property type="entry name" value="LysE"/>
    <property type="match status" value="1"/>
</dbReference>
<dbReference type="RefSeq" id="WP_123210902.1">
    <property type="nucleotide sequence ID" value="NZ_RJVO01000002.1"/>
</dbReference>
<evidence type="ECO:0000313" key="7">
    <source>
        <dbReference type="EMBL" id="ROH91858.1"/>
    </source>
</evidence>
<dbReference type="FunCoup" id="A0A3N0VI20">
    <property type="interactions" value="58"/>
</dbReference>
<feature type="transmembrane region" description="Helical" evidence="6">
    <location>
        <begin position="185"/>
        <end position="208"/>
    </location>
</feature>
<dbReference type="PANTHER" id="PTHR30086:SF20">
    <property type="entry name" value="ARGININE EXPORTER PROTEIN ARGO-RELATED"/>
    <property type="match status" value="1"/>
</dbReference>
<dbReference type="InterPro" id="IPR001123">
    <property type="entry name" value="LeuE-type"/>
</dbReference>
<dbReference type="Proteomes" id="UP000282106">
    <property type="component" value="Unassembled WGS sequence"/>
</dbReference>
<dbReference type="AlphaFoldDB" id="A0A3N0VI20"/>
<dbReference type="InParanoid" id="A0A3N0VI20"/>
<evidence type="ECO:0000256" key="6">
    <source>
        <dbReference type="SAM" id="Phobius"/>
    </source>
</evidence>
<evidence type="ECO:0000256" key="1">
    <source>
        <dbReference type="ARBA" id="ARBA00004651"/>
    </source>
</evidence>
<protein>
    <submittedName>
        <fullName evidence="7">LysE family translocator</fullName>
    </submittedName>
</protein>
<evidence type="ECO:0000256" key="5">
    <source>
        <dbReference type="ARBA" id="ARBA00023136"/>
    </source>
</evidence>
<keyword evidence="4 6" id="KW-1133">Transmembrane helix</keyword>
<evidence type="ECO:0000256" key="4">
    <source>
        <dbReference type="ARBA" id="ARBA00022989"/>
    </source>
</evidence>
<dbReference type="PIRSF" id="PIRSF006324">
    <property type="entry name" value="LeuE"/>
    <property type="match status" value="1"/>
</dbReference>
<proteinExistence type="predicted"/>
<dbReference type="GO" id="GO:0015171">
    <property type="term" value="F:amino acid transmembrane transporter activity"/>
    <property type="evidence" value="ECO:0007669"/>
    <property type="project" value="TreeGrafter"/>
</dbReference>
<dbReference type="GO" id="GO:0005886">
    <property type="term" value="C:plasma membrane"/>
    <property type="evidence" value="ECO:0007669"/>
    <property type="project" value="UniProtKB-SubCell"/>
</dbReference>
<keyword evidence="3 6" id="KW-0812">Transmembrane</keyword>
<reference evidence="7 8" key="1">
    <citation type="submission" date="2018-10" db="EMBL/GenBank/DDBJ databases">
        <authorList>
            <person name="Chen W.-M."/>
        </authorList>
    </citation>
    <scope>NUCLEOTIDE SEQUENCE [LARGE SCALE GENOMIC DNA]</scope>
    <source>
        <strain evidence="7 8">THS-13</strain>
    </source>
</reference>
<dbReference type="EMBL" id="RJVO01000002">
    <property type="protein sequence ID" value="ROH91858.1"/>
    <property type="molecule type" value="Genomic_DNA"/>
</dbReference>
<evidence type="ECO:0000256" key="3">
    <source>
        <dbReference type="ARBA" id="ARBA00022692"/>
    </source>
</evidence>
<keyword evidence="8" id="KW-1185">Reference proteome</keyword>
<sequence>MNSASLLVTAAGAHLLAVMSPGPDFAMVSRQTLAHGRAAGLRTAWGIATGIVFHVGYALFGLGWLLEAYPLLLELLRYAGAGFLVWMGSRALRSAPPSVGMPAAAETAAPARHDFLIGLATNLFNPKATLFFVALCSALLTTPTPMTQKLGLAAWIVLTTGAWFSLVALLLGLPAARARLAAKAWLIDRAMGLVLVLLGLGMLLAPLMPT</sequence>
<evidence type="ECO:0000313" key="8">
    <source>
        <dbReference type="Proteomes" id="UP000282106"/>
    </source>
</evidence>
<name>A0A3N0VI20_9GAMM</name>
<comment type="caution">
    <text evidence="7">The sequence shown here is derived from an EMBL/GenBank/DDBJ whole genome shotgun (WGS) entry which is preliminary data.</text>
</comment>
<keyword evidence="2" id="KW-1003">Cell membrane</keyword>